<gene>
    <name evidence="1" type="ORF">MNBD_GAMMA19-1785</name>
</gene>
<protein>
    <recommendedName>
        <fullName evidence="2">DUF3135 domain-containing protein</fullName>
    </recommendedName>
</protein>
<evidence type="ECO:0008006" key="2">
    <source>
        <dbReference type="Google" id="ProtNLM"/>
    </source>
</evidence>
<sequence length="121" mass="13622">MGSTQKQCKLHVDFDEMLALAKTDPATFEAKRAEYIESFLTSVPAEKQTRLRGLQWQIDQTRRLARTPMASCIAISSMMWDSLHLLGDQQRKLVGLSTGQSTSIKKHATIAKGMIIRFPAR</sequence>
<organism evidence="1">
    <name type="scientific">hydrothermal vent metagenome</name>
    <dbReference type="NCBI Taxonomy" id="652676"/>
    <lineage>
        <taxon>unclassified sequences</taxon>
        <taxon>metagenomes</taxon>
        <taxon>ecological metagenomes</taxon>
    </lineage>
</organism>
<reference evidence="1" key="1">
    <citation type="submission" date="2018-06" db="EMBL/GenBank/DDBJ databases">
        <authorList>
            <person name="Zhirakovskaya E."/>
        </authorList>
    </citation>
    <scope>NUCLEOTIDE SEQUENCE</scope>
</reference>
<dbReference type="EMBL" id="UOFV01000003">
    <property type="protein sequence ID" value="VAW93820.1"/>
    <property type="molecule type" value="Genomic_DNA"/>
</dbReference>
<proteinExistence type="predicted"/>
<name>A0A3B0ZX56_9ZZZZ</name>
<evidence type="ECO:0000313" key="1">
    <source>
        <dbReference type="EMBL" id="VAW93820.1"/>
    </source>
</evidence>
<dbReference type="AlphaFoldDB" id="A0A3B0ZX56"/>
<dbReference type="Pfam" id="PF11333">
    <property type="entry name" value="DUF3135"/>
    <property type="match status" value="1"/>
</dbReference>
<accession>A0A3B0ZX56</accession>
<dbReference type="InterPro" id="IPR021482">
    <property type="entry name" value="DUF3135"/>
</dbReference>